<dbReference type="HAMAP" id="MF_01498">
    <property type="entry name" value="RadA_bact"/>
    <property type="match status" value="1"/>
</dbReference>
<dbReference type="PRINTS" id="PR01874">
    <property type="entry name" value="DNAREPAIRADA"/>
</dbReference>
<dbReference type="SMART" id="SM00382">
    <property type="entry name" value="AAA"/>
    <property type="match status" value="1"/>
</dbReference>
<comment type="function">
    <text evidence="13">DNA-dependent ATPase involved in processing of recombination intermediates, plays a role in repairing DNA breaks. Stimulates the branch migration of RecA-mediated strand transfer reactions, allowing the 3' invading strand to extend heteroduplex DNA faster. Binds ssDNA in the presence of ADP but not other nucleotides, has ATPase activity that is stimulated by ssDNA and various branched DNA structures, but inhibited by SSB. Does not have RecA's homology-searching function.</text>
</comment>
<dbReference type="InterPro" id="IPR020568">
    <property type="entry name" value="Ribosomal_Su5_D2-typ_SF"/>
</dbReference>
<evidence type="ECO:0000313" key="16">
    <source>
        <dbReference type="Proteomes" id="UP000494245"/>
    </source>
</evidence>
<dbReference type="Pfam" id="PF13481">
    <property type="entry name" value="AAA_25"/>
    <property type="match status" value="1"/>
</dbReference>
<dbReference type="Proteomes" id="UP000494245">
    <property type="component" value="Unassembled WGS sequence"/>
</dbReference>
<evidence type="ECO:0000256" key="4">
    <source>
        <dbReference type="ARBA" id="ARBA00022771"/>
    </source>
</evidence>
<keyword evidence="9 11" id="KW-0238">DNA-binding</keyword>
<keyword evidence="3 11" id="KW-0227">DNA damage</keyword>
<dbReference type="GO" id="GO:0016787">
    <property type="term" value="F:hydrolase activity"/>
    <property type="evidence" value="ECO:0007669"/>
    <property type="project" value="UniProtKB-KW"/>
</dbReference>
<dbReference type="SUPFAM" id="SSF52540">
    <property type="entry name" value="P-loop containing nucleoside triphosphate hydrolases"/>
    <property type="match status" value="1"/>
</dbReference>
<dbReference type="InterPro" id="IPR020588">
    <property type="entry name" value="RecA_ATP-bd"/>
</dbReference>
<dbReference type="Pfam" id="PF18073">
    <property type="entry name" value="Zn_ribbon_LapB"/>
    <property type="match status" value="1"/>
</dbReference>
<feature type="domain" description="RecA family profile 1" evidence="14">
    <location>
        <begin position="65"/>
        <end position="215"/>
    </location>
</feature>
<dbReference type="GO" id="GO:0000725">
    <property type="term" value="P:recombinational repair"/>
    <property type="evidence" value="ECO:0007669"/>
    <property type="project" value="UniProtKB-UniRule"/>
</dbReference>
<evidence type="ECO:0000256" key="8">
    <source>
        <dbReference type="ARBA" id="ARBA00023016"/>
    </source>
</evidence>
<dbReference type="PANTHER" id="PTHR32472:SF10">
    <property type="entry name" value="DNA REPAIR PROTEIN RADA-LIKE PROTEIN"/>
    <property type="match status" value="1"/>
</dbReference>
<keyword evidence="2 11" id="KW-0547">Nucleotide-binding</keyword>
<comment type="similarity">
    <text evidence="11 13">Belongs to the RecA family. RadA subfamily.</text>
</comment>
<dbReference type="GO" id="GO:0140664">
    <property type="term" value="F:ATP-dependent DNA damage sensor activity"/>
    <property type="evidence" value="ECO:0007669"/>
    <property type="project" value="InterPro"/>
</dbReference>
<keyword evidence="4 13" id="KW-0863">Zinc-finger</keyword>
<evidence type="ECO:0000256" key="5">
    <source>
        <dbReference type="ARBA" id="ARBA00022801"/>
    </source>
</evidence>
<dbReference type="PROSITE" id="PS50162">
    <property type="entry name" value="RECA_2"/>
    <property type="match status" value="1"/>
</dbReference>
<keyword evidence="10 11" id="KW-0234">DNA repair</keyword>
<dbReference type="InterPro" id="IPR003593">
    <property type="entry name" value="AAA+_ATPase"/>
</dbReference>
<evidence type="ECO:0000256" key="12">
    <source>
        <dbReference type="NCBIfam" id="TIGR00416"/>
    </source>
</evidence>
<evidence type="ECO:0000256" key="6">
    <source>
        <dbReference type="ARBA" id="ARBA00022833"/>
    </source>
</evidence>
<evidence type="ECO:0000256" key="11">
    <source>
        <dbReference type="HAMAP-Rule" id="MF_01498"/>
    </source>
</evidence>
<evidence type="ECO:0000256" key="7">
    <source>
        <dbReference type="ARBA" id="ARBA00022840"/>
    </source>
</evidence>
<proteinExistence type="inferred from homology"/>
<reference evidence="15 16" key="1">
    <citation type="submission" date="2020-04" db="EMBL/GenBank/DDBJ databases">
        <authorList>
            <consortium name="Desulfovibrio sp. FSS-1 genome sequencing consortium"/>
            <person name="Shimoshige H."/>
            <person name="Kobayashi H."/>
            <person name="Maekawa T."/>
        </authorList>
    </citation>
    <scope>NUCLEOTIDE SEQUENCE [LARGE SCALE GENOMIC DNA]</scope>
    <source>
        <strain evidence="15 16">SIID29052-01</strain>
    </source>
</reference>
<evidence type="ECO:0000256" key="1">
    <source>
        <dbReference type="ARBA" id="ARBA00022723"/>
    </source>
</evidence>
<dbReference type="InterPro" id="IPR004504">
    <property type="entry name" value="DNA_repair_RadA"/>
</dbReference>
<comment type="function">
    <text evidence="11">Plays a role in repairing double-strand DNA breaks, probably involving stabilizing or processing branched DNA or blocked replication forks.</text>
</comment>
<evidence type="ECO:0000256" key="9">
    <source>
        <dbReference type="ARBA" id="ARBA00023125"/>
    </source>
</evidence>
<dbReference type="EMBL" id="BLTE01000018">
    <property type="protein sequence ID" value="GFK95508.1"/>
    <property type="molecule type" value="Genomic_DNA"/>
</dbReference>
<keyword evidence="1 11" id="KW-0479">Metal-binding</keyword>
<dbReference type="Gene3D" id="3.40.50.300">
    <property type="entry name" value="P-loop containing nucleotide triphosphate hydrolases"/>
    <property type="match status" value="1"/>
</dbReference>
<evidence type="ECO:0000256" key="3">
    <source>
        <dbReference type="ARBA" id="ARBA00022763"/>
    </source>
</evidence>
<evidence type="ECO:0000256" key="10">
    <source>
        <dbReference type="ARBA" id="ARBA00023204"/>
    </source>
</evidence>
<dbReference type="GO" id="GO:0008270">
    <property type="term" value="F:zinc ion binding"/>
    <property type="evidence" value="ECO:0007669"/>
    <property type="project" value="UniProtKB-KW"/>
</dbReference>
<evidence type="ECO:0000259" key="14">
    <source>
        <dbReference type="PROSITE" id="PS50162"/>
    </source>
</evidence>
<dbReference type="RefSeq" id="WP_173086572.1">
    <property type="nucleotide sequence ID" value="NZ_BLTE01000018.1"/>
</dbReference>
<name>A0A6V8LZ51_9BACT</name>
<evidence type="ECO:0000313" key="15">
    <source>
        <dbReference type="EMBL" id="GFK95508.1"/>
    </source>
</evidence>
<evidence type="ECO:0000256" key="13">
    <source>
        <dbReference type="RuleBase" id="RU003555"/>
    </source>
</evidence>
<dbReference type="NCBIfam" id="TIGR00416">
    <property type="entry name" value="sms"/>
    <property type="match status" value="1"/>
</dbReference>
<dbReference type="InterPro" id="IPR014721">
    <property type="entry name" value="Ribsml_uS5_D2-typ_fold_subgr"/>
</dbReference>
<dbReference type="SUPFAM" id="SSF54211">
    <property type="entry name" value="Ribosomal protein S5 domain 2-like"/>
    <property type="match status" value="1"/>
</dbReference>
<comment type="caution">
    <text evidence="15">The sequence shown here is derived from an EMBL/GenBank/DDBJ whole genome shotgun (WGS) entry which is preliminary data.</text>
</comment>
<feature type="region of interest" description="Lon-protease-like" evidence="11">
    <location>
        <begin position="351"/>
        <end position="445"/>
    </location>
</feature>
<keyword evidence="7 11" id="KW-0067">ATP-binding</keyword>
<keyword evidence="16" id="KW-1185">Reference proteome</keyword>
<sequence length="445" mass="46557">MAKARSVHVCSACGAVSPRWRGQCEGCGAWNTLEQREAPRAAPGRSARILGETGPVPLAGYSQEQLPPSPSGIPELDRVLGQGLLPGAAVLLGGEPGIGKSTLLLQLAGQVAASGRRAVYVSGEESLGQLAARAARLGLSSPDLLALSTTSAAGAVDILGVGDAPALVVVDSVQTMASSLADGVPGSPAQVRAVASELVEAVKKGPATLILVGHVTKEGLIAGPKILEHMVDTVLYLEGDRQHFYRILRVFKNRFGPTDELMVLEMQGDGLSPVPDPSTYFLGERDESASGSAVVLALEGKRPFAVEVQALASRSYLAVPRRTALGVDLNRLNLMLAVLEKRLGLALGQSDIYAKTGGGLKLTDPGLDLGLVAAVLSSFYDRPPPPRAVFWGEVDLSGRIRPVAGLDARLKQARRLGYEPIFHPPAEGRGIATLKDFQKALFGQA</sequence>
<keyword evidence="8 11" id="KW-0346">Stress response</keyword>
<gene>
    <name evidence="11 15" type="primary">radA</name>
    <name evidence="15" type="ORF">NNJEOMEG_03373</name>
</gene>
<dbReference type="InterPro" id="IPR027417">
    <property type="entry name" value="P-loop_NTPase"/>
</dbReference>
<dbReference type="InterPro" id="IPR041166">
    <property type="entry name" value="Rubredoxin_2"/>
</dbReference>
<comment type="domain">
    <text evidence="11">The middle region has homology to RecA with ATPase motifs including the RadA KNRFG motif, while the C-terminus is homologous to Lon protease.</text>
</comment>
<feature type="binding site" evidence="11">
    <location>
        <begin position="94"/>
        <end position="101"/>
    </location>
    <ligand>
        <name>ATP</name>
        <dbReference type="ChEBI" id="CHEBI:30616"/>
    </ligand>
</feature>
<dbReference type="GO" id="GO:0003684">
    <property type="term" value="F:damaged DNA binding"/>
    <property type="evidence" value="ECO:0007669"/>
    <property type="project" value="InterPro"/>
</dbReference>
<feature type="short sequence motif" description="RadA KNRFG motif" evidence="11">
    <location>
        <begin position="252"/>
        <end position="256"/>
    </location>
</feature>
<evidence type="ECO:0000256" key="2">
    <source>
        <dbReference type="ARBA" id="ARBA00022741"/>
    </source>
</evidence>
<organism evidence="15 16">
    <name type="scientific">Fundidesulfovibrio magnetotacticus</name>
    <dbReference type="NCBI Taxonomy" id="2730080"/>
    <lineage>
        <taxon>Bacteria</taxon>
        <taxon>Pseudomonadati</taxon>
        <taxon>Thermodesulfobacteriota</taxon>
        <taxon>Desulfovibrionia</taxon>
        <taxon>Desulfovibrionales</taxon>
        <taxon>Desulfovibrionaceae</taxon>
        <taxon>Fundidesulfovibrio</taxon>
    </lineage>
</organism>
<dbReference type="GO" id="GO:0005829">
    <property type="term" value="C:cytosol"/>
    <property type="evidence" value="ECO:0007669"/>
    <property type="project" value="TreeGrafter"/>
</dbReference>
<protein>
    <recommendedName>
        <fullName evidence="11 12">DNA repair protein RadA</fullName>
    </recommendedName>
</protein>
<dbReference type="GO" id="GO:0005524">
    <property type="term" value="F:ATP binding"/>
    <property type="evidence" value="ECO:0007669"/>
    <property type="project" value="UniProtKB-UniRule"/>
</dbReference>
<keyword evidence="6 13" id="KW-0862">Zinc</keyword>
<dbReference type="AlphaFoldDB" id="A0A6V8LZ51"/>
<accession>A0A6V8LZ51</accession>
<keyword evidence="5 15" id="KW-0378">Hydrolase</keyword>
<reference evidence="15 16" key="2">
    <citation type="submission" date="2020-05" db="EMBL/GenBank/DDBJ databases">
        <title>Draft genome sequence of Desulfovibrio sp. strainFSS-1.</title>
        <authorList>
            <person name="Shimoshige H."/>
            <person name="Kobayashi H."/>
            <person name="Maekawa T."/>
        </authorList>
    </citation>
    <scope>NUCLEOTIDE SEQUENCE [LARGE SCALE GENOMIC DNA]</scope>
    <source>
        <strain evidence="15 16">SIID29052-01</strain>
    </source>
</reference>
<dbReference type="CDD" id="cd01121">
    <property type="entry name" value="RadA_SMS_N"/>
    <property type="match status" value="1"/>
</dbReference>
<dbReference type="Gene3D" id="3.30.230.10">
    <property type="match status" value="1"/>
</dbReference>
<dbReference type="PANTHER" id="PTHR32472">
    <property type="entry name" value="DNA REPAIR PROTEIN RADA"/>
    <property type="match status" value="1"/>
</dbReference>